<accession>A0A4R5FTG4</accession>
<dbReference type="InterPro" id="IPR022026">
    <property type="entry name" value="DUF5981"/>
</dbReference>
<reference evidence="2 3" key="1">
    <citation type="submission" date="2019-03" db="EMBL/GenBank/DDBJ databases">
        <title>Draft genome sequences of novel Actinobacteria.</title>
        <authorList>
            <person name="Sahin N."/>
            <person name="Ay H."/>
            <person name="Saygin H."/>
        </authorList>
    </citation>
    <scope>NUCLEOTIDE SEQUENCE [LARGE SCALE GENOMIC DNA]</scope>
    <source>
        <strain evidence="2 3">6K102</strain>
    </source>
</reference>
<evidence type="ECO:0000313" key="3">
    <source>
        <dbReference type="Proteomes" id="UP000295136"/>
    </source>
</evidence>
<keyword evidence="3" id="KW-1185">Reference proteome</keyword>
<dbReference type="AlphaFoldDB" id="A0A4R5FTG4"/>
<proteinExistence type="predicted"/>
<dbReference type="Proteomes" id="UP000295136">
    <property type="component" value="Unassembled WGS sequence"/>
</dbReference>
<protein>
    <recommendedName>
        <fullName evidence="1">Methylene-tetrahydrofolate reductase C-terminal-like domain-containing protein</fullName>
    </recommendedName>
</protein>
<sequence>MIVGFGEQRAGGGDWPRPVVPRIGARLSYGLHRVLAANLLYRRLAAWLERGRPAYRWFTRVERVAKEQLYGCRMCGQCALPDTGYTCPMTCPKQLRNGPCGGVAADGRCEVHPDLVCVWVTAIERAQGAGHGADLDLLQRPVDHREWGRSSWVNYWQGRDDGLGVAYGEDDPRPLLRRELGLSPR</sequence>
<evidence type="ECO:0000313" key="2">
    <source>
        <dbReference type="EMBL" id="TDE56196.1"/>
    </source>
</evidence>
<name>A0A4R5FTG4_9ACTN</name>
<evidence type="ECO:0000259" key="1">
    <source>
        <dbReference type="Pfam" id="PF12225"/>
    </source>
</evidence>
<feature type="domain" description="Methylene-tetrahydrofolate reductase C-terminal-like" evidence="1">
    <location>
        <begin position="57"/>
        <end position="144"/>
    </location>
</feature>
<organism evidence="2 3">
    <name type="scientific">Nonomuraea mesophila</name>
    <dbReference type="NCBI Taxonomy" id="2530382"/>
    <lineage>
        <taxon>Bacteria</taxon>
        <taxon>Bacillati</taxon>
        <taxon>Actinomycetota</taxon>
        <taxon>Actinomycetes</taxon>
        <taxon>Streptosporangiales</taxon>
        <taxon>Streptosporangiaceae</taxon>
        <taxon>Nonomuraea</taxon>
    </lineage>
</organism>
<gene>
    <name evidence="2" type="ORF">E1295_11580</name>
</gene>
<dbReference type="Pfam" id="PF12225">
    <property type="entry name" value="DUF5981"/>
    <property type="match status" value="1"/>
</dbReference>
<dbReference type="EMBL" id="SMLD01000022">
    <property type="protein sequence ID" value="TDE56196.1"/>
    <property type="molecule type" value="Genomic_DNA"/>
</dbReference>
<comment type="caution">
    <text evidence="2">The sequence shown here is derived from an EMBL/GenBank/DDBJ whole genome shotgun (WGS) entry which is preliminary data.</text>
</comment>